<sequence>MRSSRRFARDETFVLVAFDRLSTQRMFMQISLTCQRHPTLFREHNAITQDELSVALRDNELCHSPAERFLLTVETGTGVFGEVIWNRNGADEKHLLVRRCLGNRIIRNHYATCGEFHFRLPGIYSPLKSGAPPSCYEGRFCVYSTGYEIHRCIYEDGLAVNKKTGLQKPFGGLFGTLKTFYGMVETQGGGTLHDHFIIWLNCCLRNSADLERLTSTDAARASLPQSIEAFFLRL</sequence>
<evidence type="ECO:0000313" key="1">
    <source>
        <dbReference type="EMBL" id="OWZ20361.1"/>
    </source>
</evidence>
<accession>A0A225WS00</accession>
<comment type="caution">
    <text evidence="1">The sequence shown here is derived from an EMBL/GenBank/DDBJ whole genome shotgun (WGS) entry which is preliminary data.</text>
</comment>
<keyword evidence="2" id="KW-1185">Reference proteome</keyword>
<organism evidence="1 2">
    <name type="scientific">Phytophthora megakarya</name>
    <dbReference type="NCBI Taxonomy" id="4795"/>
    <lineage>
        <taxon>Eukaryota</taxon>
        <taxon>Sar</taxon>
        <taxon>Stramenopiles</taxon>
        <taxon>Oomycota</taxon>
        <taxon>Peronosporomycetes</taxon>
        <taxon>Peronosporales</taxon>
        <taxon>Peronosporaceae</taxon>
        <taxon>Phytophthora</taxon>
    </lineage>
</organism>
<protein>
    <recommendedName>
        <fullName evidence="3">Helitron helicase</fullName>
    </recommendedName>
</protein>
<evidence type="ECO:0000313" key="2">
    <source>
        <dbReference type="Proteomes" id="UP000198211"/>
    </source>
</evidence>
<dbReference type="AlphaFoldDB" id="A0A225WS00"/>
<evidence type="ECO:0008006" key="3">
    <source>
        <dbReference type="Google" id="ProtNLM"/>
    </source>
</evidence>
<dbReference type="OrthoDB" id="124644at2759"/>
<name>A0A225WS00_9STRA</name>
<dbReference type="EMBL" id="NBNE01000332">
    <property type="protein sequence ID" value="OWZ20361.1"/>
    <property type="molecule type" value="Genomic_DNA"/>
</dbReference>
<dbReference type="Proteomes" id="UP000198211">
    <property type="component" value="Unassembled WGS sequence"/>
</dbReference>
<proteinExistence type="predicted"/>
<reference evidence="2" key="1">
    <citation type="submission" date="2017-03" db="EMBL/GenBank/DDBJ databases">
        <title>Phytopthora megakarya and P. palmivora, two closely related causual agents of cacao black pod achieved similar genome size and gene model numbers by different mechanisms.</title>
        <authorList>
            <person name="Ali S."/>
            <person name="Shao J."/>
            <person name="Larry D.J."/>
            <person name="Kronmiller B."/>
            <person name="Shen D."/>
            <person name="Strem M.D."/>
            <person name="Melnick R.L."/>
            <person name="Guiltinan M.J."/>
            <person name="Tyler B.M."/>
            <person name="Meinhardt L.W."/>
            <person name="Bailey B.A."/>
        </authorList>
    </citation>
    <scope>NUCLEOTIDE SEQUENCE [LARGE SCALE GENOMIC DNA]</scope>
    <source>
        <strain evidence="2">zdho120</strain>
    </source>
</reference>
<gene>
    <name evidence="1" type="ORF">PHMEG_0005233</name>
</gene>